<gene>
    <name evidence="2" type="ORF">PHYSODRAFT_322567</name>
</gene>
<keyword evidence="1" id="KW-1133">Transmembrane helix</keyword>
<name>G4YPW9_PHYSP</name>
<dbReference type="AlphaFoldDB" id="G4YPW9"/>
<dbReference type="Proteomes" id="UP000002640">
    <property type="component" value="Unassembled WGS sequence"/>
</dbReference>
<dbReference type="RefSeq" id="XP_009516239.1">
    <property type="nucleotide sequence ID" value="XM_009517944.1"/>
</dbReference>
<evidence type="ECO:0000256" key="1">
    <source>
        <dbReference type="SAM" id="Phobius"/>
    </source>
</evidence>
<keyword evidence="1" id="KW-0472">Membrane</keyword>
<dbReference type="EMBL" id="JH159151">
    <property type="protein sequence ID" value="EGZ28964.1"/>
    <property type="molecule type" value="Genomic_DNA"/>
</dbReference>
<dbReference type="OMA" id="LAMKMRG"/>
<proteinExistence type="predicted"/>
<organism evidence="2 3">
    <name type="scientific">Phytophthora sojae (strain P6497)</name>
    <name type="common">Soybean stem and root rot agent</name>
    <name type="synonym">Phytophthora megasperma f. sp. glycines</name>
    <dbReference type="NCBI Taxonomy" id="1094619"/>
    <lineage>
        <taxon>Eukaryota</taxon>
        <taxon>Sar</taxon>
        <taxon>Stramenopiles</taxon>
        <taxon>Oomycota</taxon>
        <taxon>Peronosporomycetes</taxon>
        <taxon>Peronosporales</taxon>
        <taxon>Peronosporaceae</taxon>
        <taxon>Phytophthora</taxon>
    </lineage>
</organism>
<sequence>MGRGKNSSAYRDMDEEFFASLEEANYECHESPTKKAPSCSPLSESTILHKHLEQRRALRTKVVVALSMLVLAGVGSAALYSSVDLSVWVLKMRGPCPMFRGSAIDTSTGGRVFDGDNDSPYFGDAILAADESADIKDDQEGEQAMDDLLLEDHDPYEEFHQTGRQLEHK</sequence>
<evidence type="ECO:0008006" key="4">
    <source>
        <dbReference type="Google" id="ProtNLM"/>
    </source>
</evidence>
<accession>G4YPW9</accession>
<keyword evidence="3" id="KW-1185">Reference proteome</keyword>
<dbReference type="KEGG" id="psoj:PHYSODRAFT_322567"/>
<evidence type="ECO:0000313" key="2">
    <source>
        <dbReference type="EMBL" id="EGZ28964.1"/>
    </source>
</evidence>
<dbReference type="InParanoid" id="G4YPW9"/>
<keyword evidence="1" id="KW-0812">Transmembrane</keyword>
<dbReference type="GeneID" id="20644812"/>
<feature type="transmembrane region" description="Helical" evidence="1">
    <location>
        <begin position="62"/>
        <end position="83"/>
    </location>
</feature>
<reference evidence="2 3" key="1">
    <citation type="journal article" date="2006" name="Science">
        <title>Phytophthora genome sequences uncover evolutionary origins and mechanisms of pathogenesis.</title>
        <authorList>
            <person name="Tyler B.M."/>
            <person name="Tripathy S."/>
            <person name="Zhang X."/>
            <person name="Dehal P."/>
            <person name="Jiang R.H."/>
            <person name="Aerts A."/>
            <person name="Arredondo F.D."/>
            <person name="Baxter L."/>
            <person name="Bensasson D."/>
            <person name="Beynon J.L."/>
            <person name="Chapman J."/>
            <person name="Damasceno C.M."/>
            <person name="Dorrance A.E."/>
            <person name="Dou D."/>
            <person name="Dickerman A.W."/>
            <person name="Dubchak I.L."/>
            <person name="Garbelotto M."/>
            <person name="Gijzen M."/>
            <person name="Gordon S.G."/>
            <person name="Govers F."/>
            <person name="Grunwald N.J."/>
            <person name="Huang W."/>
            <person name="Ivors K.L."/>
            <person name="Jones R.W."/>
            <person name="Kamoun S."/>
            <person name="Krampis K."/>
            <person name="Lamour K.H."/>
            <person name="Lee M.K."/>
            <person name="McDonald W.H."/>
            <person name="Medina M."/>
            <person name="Meijer H.J."/>
            <person name="Nordberg E.K."/>
            <person name="Maclean D.J."/>
            <person name="Ospina-Giraldo M.D."/>
            <person name="Morris P.F."/>
            <person name="Phuntumart V."/>
            <person name="Putnam N.H."/>
            <person name="Rash S."/>
            <person name="Rose J.K."/>
            <person name="Sakihama Y."/>
            <person name="Salamov A.A."/>
            <person name="Savidor A."/>
            <person name="Scheuring C.F."/>
            <person name="Smith B.M."/>
            <person name="Sobral B.W."/>
            <person name="Terry A."/>
            <person name="Torto-Alalibo T.A."/>
            <person name="Win J."/>
            <person name="Xu Z."/>
            <person name="Zhang H."/>
            <person name="Grigoriev I.V."/>
            <person name="Rokhsar D.S."/>
            <person name="Boore J.L."/>
        </authorList>
    </citation>
    <scope>NUCLEOTIDE SEQUENCE [LARGE SCALE GENOMIC DNA]</scope>
    <source>
        <strain evidence="2 3">P6497</strain>
    </source>
</reference>
<evidence type="ECO:0000313" key="3">
    <source>
        <dbReference type="Proteomes" id="UP000002640"/>
    </source>
</evidence>
<protein>
    <recommendedName>
        <fullName evidence="4">Transmembrane protein</fullName>
    </recommendedName>
</protein>